<dbReference type="Pfam" id="PF12816">
    <property type="entry name" value="TPR_Vps8"/>
    <property type="match status" value="1"/>
</dbReference>
<gene>
    <name evidence="2" type="ORF">ASIM_LOCUS5873</name>
</gene>
<dbReference type="InterPro" id="IPR045111">
    <property type="entry name" value="Vps41/Vps8"/>
</dbReference>
<name>A0A0M3JEP2_ANISI</name>
<keyword evidence="3" id="KW-1185">Reference proteome</keyword>
<dbReference type="PANTHER" id="PTHR12616">
    <property type="entry name" value="VACUOLAR PROTEIN SORTING VPS41"/>
    <property type="match status" value="1"/>
</dbReference>
<evidence type="ECO:0000313" key="4">
    <source>
        <dbReference type="WBParaSite" id="ASIM_0000608801-mRNA-1"/>
    </source>
</evidence>
<dbReference type="GO" id="GO:0030897">
    <property type="term" value="C:HOPS complex"/>
    <property type="evidence" value="ECO:0007669"/>
    <property type="project" value="TreeGrafter"/>
</dbReference>
<dbReference type="GO" id="GO:0005770">
    <property type="term" value="C:late endosome"/>
    <property type="evidence" value="ECO:0007669"/>
    <property type="project" value="TreeGrafter"/>
</dbReference>
<proteinExistence type="predicted"/>
<dbReference type="GO" id="GO:0006623">
    <property type="term" value="P:protein targeting to vacuole"/>
    <property type="evidence" value="ECO:0007669"/>
    <property type="project" value="InterPro"/>
</dbReference>
<dbReference type="AlphaFoldDB" id="A0A0M3JEP2"/>
<reference evidence="2 3" key="2">
    <citation type="submission" date="2018-11" db="EMBL/GenBank/DDBJ databases">
        <authorList>
            <consortium name="Pathogen Informatics"/>
        </authorList>
    </citation>
    <scope>NUCLEOTIDE SEQUENCE [LARGE SCALE GENOMIC DNA]</scope>
</reference>
<organism evidence="4">
    <name type="scientific">Anisakis simplex</name>
    <name type="common">Herring worm</name>
    <dbReference type="NCBI Taxonomy" id="6269"/>
    <lineage>
        <taxon>Eukaryota</taxon>
        <taxon>Metazoa</taxon>
        <taxon>Ecdysozoa</taxon>
        <taxon>Nematoda</taxon>
        <taxon>Chromadorea</taxon>
        <taxon>Rhabditida</taxon>
        <taxon>Spirurina</taxon>
        <taxon>Ascaridomorpha</taxon>
        <taxon>Ascaridoidea</taxon>
        <taxon>Anisakidae</taxon>
        <taxon>Anisakis</taxon>
        <taxon>Anisakis simplex complex</taxon>
    </lineage>
</organism>
<dbReference type="WBParaSite" id="ASIM_0000608801-mRNA-1">
    <property type="protein sequence ID" value="ASIM_0000608801-mRNA-1"/>
    <property type="gene ID" value="ASIM_0000608801"/>
</dbReference>
<dbReference type="EMBL" id="UYRR01012050">
    <property type="protein sequence ID" value="VDK26199.1"/>
    <property type="molecule type" value="Genomic_DNA"/>
</dbReference>
<evidence type="ECO:0000259" key="1">
    <source>
        <dbReference type="Pfam" id="PF12816"/>
    </source>
</evidence>
<protein>
    <submittedName>
        <fullName evidence="4">Vacuolar protein sorting-associated protein 8 homolog (inferred by orthology to a human protein)</fullName>
    </submittedName>
</protein>
<sequence length="136" mass="15439">MGCNKVHSETSRVSEYLQNLILEGNLNQFEASVVRIPIDRQDIHYVMTTCRANRLHDGIIYVYNKALSDYLSPLEEMFENLSGFVDGEVLSDCEIAQGNKLLLYLQCCLAGRAYPFGSLPDDLVDKIPLQTYRCLI</sequence>
<dbReference type="Proteomes" id="UP000267096">
    <property type="component" value="Unassembled WGS sequence"/>
</dbReference>
<dbReference type="PANTHER" id="PTHR12616:SF8">
    <property type="entry name" value="VACUOLAR PROTEIN SORTING-ASSOCIATED PROTEIN 8 HOMOLOG"/>
    <property type="match status" value="1"/>
</dbReference>
<accession>A0A0M3JEP2</accession>
<evidence type="ECO:0000313" key="2">
    <source>
        <dbReference type="EMBL" id="VDK26199.1"/>
    </source>
</evidence>
<dbReference type="InterPro" id="IPR025941">
    <property type="entry name" value="Vps8_central_dom"/>
</dbReference>
<dbReference type="GO" id="GO:0034058">
    <property type="term" value="P:endosomal vesicle fusion"/>
    <property type="evidence" value="ECO:0007669"/>
    <property type="project" value="TreeGrafter"/>
</dbReference>
<feature type="domain" description="Vacuolar protein sorting-associated protein 8 central" evidence="1">
    <location>
        <begin position="21"/>
        <end position="135"/>
    </location>
</feature>
<dbReference type="OrthoDB" id="289913at2759"/>
<reference evidence="4" key="1">
    <citation type="submission" date="2017-02" db="UniProtKB">
        <authorList>
            <consortium name="WormBaseParasite"/>
        </authorList>
    </citation>
    <scope>IDENTIFICATION</scope>
</reference>
<evidence type="ECO:0000313" key="3">
    <source>
        <dbReference type="Proteomes" id="UP000267096"/>
    </source>
</evidence>